<evidence type="ECO:0000313" key="2">
    <source>
        <dbReference type="EMBL" id="CAF1549449.1"/>
    </source>
</evidence>
<evidence type="ECO:0000313" key="3">
    <source>
        <dbReference type="Proteomes" id="UP000663852"/>
    </source>
</evidence>
<dbReference type="PANTHER" id="PTHR46580:SF4">
    <property type="entry name" value="ATP_GTP-BINDING PROTEIN"/>
    <property type="match status" value="1"/>
</dbReference>
<accession>A0A815WLV1</accession>
<evidence type="ECO:0000256" key="1">
    <source>
        <dbReference type="ARBA" id="ARBA00022729"/>
    </source>
</evidence>
<keyword evidence="1" id="KW-0732">Signal</keyword>
<dbReference type="SUPFAM" id="SSF69318">
    <property type="entry name" value="Integrin alpha N-terminal domain"/>
    <property type="match status" value="2"/>
</dbReference>
<name>A0A815WLV1_ADIRI</name>
<dbReference type="Proteomes" id="UP000663852">
    <property type="component" value="Unassembled WGS sequence"/>
</dbReference>
<evidence type="ECO:0008006" key="4">
    <source>
        <dbReference type="Google" id="ProtNLM"/>
    </source>
</evidence>
<dbReference type="Pfam" id="PF13517">
    <property type="entry name" value="FG-GAP_3"/>
    <property type="match status" value="2"/>
</dbReference>
<dbReference type="PANTHER" id="PTHR46580">
    <property type="entry name" value="SENSOR KINASE-RELATED"/>
    <property type="match status" value="1"/>
</dbReference>
<dbReference type="Gene3D" id="2.130.10.130">
    <property type="entry name" value="Integrin alpha, N-terminal"/>
    <property type="match status" value="2"/>
</dbReference>
<reference evidence="2" key="1">
    <citation type="submission" date="2021-02" db="EMBL/GenBank/DDBJ databases">
        <authorList>
            <person name="Nowell W R."/>
        </authorList>
    </citation>
    <scope>NUCLEOTIDE SEQUENCE</scope>
</reference>
<protein>
    <recommendedName>
        <fullName evidence="4">VCBS repeat-containing protein</fullName>
    </recommendedName>
</protein>
<dbReference type="InterPro" id="IPR013517">
    <property type="entry name" value="FG-GAP"/>
</dbReference>
<dbReference type="EMBL" id="CAJNOJ010001337">
    <property type="protein sequence ID" value="CAF1549449.1"/>
    <property type="molecule type" value="Genomic_DNA"/>
</dbReference>
<comment type="caution">
    <text evidence="2">The sequence shown here is derived from an EMBL/GenBank/DDBJ whole genome shotgun (WGS) entry which is preliminary data.</text>
</comment>
<dbReference type="AlphaFoldDB" id="A0A815WLV1"/>
<dbReference type="OrthoDB" id="10022113at2759"/>
<proteinExistence type="predicted"/>
<gene>
    <name evidence="2" type="ORF">EDS130_LOCUS45896</name>
</gene>
<sequence>MDLIIFHSPIICELNSSSIAYTWADEDELRYLNSENNENQVSGRNSCTNLVEAFYPLYLGDSIEFTPRRHSGSMTRLVENINDSRWRYTDLNNDGRYNFVIANQRTDSINVFLGFDYTKFQNQETYSVENITGPYDVVVHDFNQEDCVDIAVVFSKTDNLVILLGKGDDSFVVSMSYHTGENTVPSMITVNDGNNDRQKHIIVVNCGTNTISVFLSHGNGIFDPMILSSTGADSVPYFEAIADVDNDGIIDAVSTNSGSNTTGILLGHNNGSLTLLTTYPTGDSSAPTAVVVNDLNNDGFLDFFVCNFDTSNIGIFLGNGNASFSTQVTYSTCYRGCPIWIAINDFNNDSKSDIAVSIFNNDYMSVFLGYGNGSVGNAVQYSAGDGTFLFVAAGDFNNDKPNGREAFGGMNKYKTGGGSDPHSIAISDLNNNGWMDGVVANYRTDSLGILYGSRNGILNNMVTYSTGINAGPYSLGVSDFNNHSRPDITVTNSLANTIAIFLADQNGTFVLTSTYSAGDRSIPYTVAVTDLNNDHKSDIIVTNSGTSNILVLYGNGNDTFTNETPYPLGYGYLPYSLAVNDLNQDGWMDGYGDCML</sequence>
<dbReference type="InterPro" id="IPR028994">
    <property type="entry name" value="Integrin_alpha_N"/>
</dbReference>
<organism evidence="2 3">
    <name type="scientific">Adineta ricciae</name>
    <name type="common">Rotifer</name>
    <dbReference type="NCBI Taxonomy" id="249248"/>
    <lineage>
        <taxon>Eukaryota</taxon>
        <taxon>Metazoa</taxon>
        <taxon>Spiralia</taxon>
        <taxon>Gnathifera</taxon>
        <taxon>Rotifera</taxon>
        <taxon>Eurotatoria</taxon>
        <taxon>Bdelloidea</taxon>
        <taxon>Adinetida</taxon>
        <taxon>Adinetidae</taxon>
        <taxon>Adineta</taxon>
    </lineage>
</organism>